<name>A0A2G5VUY9_9PELO</name>
<keyword evidence="3" id="KW-1185">Reference proteome</keyword>
<feature type="coiled-coil region" evidence="1">
    <location>
        <begin position="21"/>
        <end position="98"/>
    </location>
</feature>
<dbReference type="PANTHER" id="PTHR31424:SF3">
    <property type="entry name" value="RING-TYPE DOMAIN-CONTAINING PROTEIN"/>
    <property type="match status" value="1"/>
</dbReference>
<evidence type="ECO:0000313" key="2">
    <source>
        <dbReference type="EMBL" id="PIC55467.1"/>
    </source>
</evidence>
<dbReference type="EMBL" id="PDUG01000001">
    <property type="protein sequence ID" value="PIC55467.1"/>
    <property type="molecule type" value="Genomic_DNA"/>
</dbReference>
<dbReference type="Proteomes" id="UP000230233">
    <property type="component" value="Chromosome I"/>
</dbReference>
<proteinExistence type="predicted"/>
<gene>
    <name evidence="2" type="primary">Cnig_chr_I.g733</name>
    <name evidence="2" type="ORF">B9Z55_000733</name>
</gene>
<dbReference type="OrthoDB" id="5863801at2759"/>
<organism evidence="2 3">
    <name type="scientific">Caenorhabditis nigoni</name>
    <dbReference type="NCBI Taxonomy" id="1611254"/>
    <lineage>
        <taxon>Eukaryota</taxon>
        <taxon>Metazoa</taxon>
        <taxon>Ecdysozoa</taxon>
        <taxon>Nematoda</taxon>
        <taxon>Chromadorea</taxon>
        <taxon>Rhabditida</taxon>
        <taxon>Rhabditina</taxon>
        <taxon>Rhabditomorpha</taxon>
        <taxon>Rhabditoidea</taxon>
        <taxon>Rhabditidae</taxon>
        <taxon>Peloderinae</taxon>
        <taxon>Caenorhabditis</taxon>
    </lineage>
</organism>
<dbReference type="InterPro" id="IPR009689">
    <property type="entry name" value="DUF1280"/>
</dbReference>
<sequence length="841" mass="94751">MPPPRQCHRKANSFTASLYKAAQIQVRKEQAEERRAAESAKKIPVLDTHIAYLKEEIRKLTEQLENCRSSLENAENEKRELKSEVEKLRRLLEAMSNERSHQTFKNEKSVTFQKDRIEALETHIDAITPLTPTGGKYLKPYSMIKSKATVQERYNRIIKMIENLVGPLNVDAFLFEFMQIANDDPDRSFCLTLSPWDSFFTVVRHQLSDGFMKDFKAFTLERLKIDVFSSRQKIEEIKKQYSTSKFYSFELRKVLKPSRVGKEVLAETSLVKIADLKSLLSLRLETLARHNRLIFDSGTGDNIVIGVGADKGADTTKLAVVIENVSSPNNPHAILLAGIYTGNDSHELLQKNFSSIFDQIDALDSISYFNGTENVEKAVVKKLLGDCKCISSIYGHAGQNSRTPCYMCNRAWSTHGKNIGTLTNFDFESLGALRTLAEYRLTGTPLLAIEPSNCGPPGLHTLLGIIQYYIVDWLIGLAIKIDSGSSSDVNLKNRRKELRLLTSDVEEMEKLVETQTDSLDSLICIKETMESCLCKKKSSRRLPKQSCDSSCCVVSAAKKSSFSKTLLFQCSSCQGTSHDCCALLVNQEVQNMTSRCLLTCFDCQFGMISNSDRLRVVDDKLAVVRTDLSQNEDVLRVTDLERLKLERILKGAGPTRDLLEAAFRSVGCDNRIWYQELTGNQARKLLRASSVSKILSVFDASTNMQLTSSDLHEIQLMRNVMMDLSFLMTSASNSVKTDEEIDEIELVVKRFSKNLRLAQPNATATPKLHLLAAHLVPHLRLHRSWGRVSEQGIEGLHAVINKVNLRYASVMKTLHKSTLLVDRLGHHNLLFDVGSSWLKDD</sequence>
<dbReference type="PANTHER" id="PTHR31424">
    <property type="entry name" value="PROTEIN CBG23806"/>
    <property type="match status" value="1"/>
</dbReference>
<dbReference type="AlphaFoldDB" id="A0A2G5VUY9"/>
<evidence type="ECO:0000313" key="3">
    <source>
        <dbReference type="Proteomes" id="UP000230233"/>
    </source>
</evidence>
<accession>A0A2G5VUY9</accession>
<comment type="caution">
    <text evidence="2">The sequence shown here is derived from an EMBL/GenBank/DDBJ whole genome shotgun (WGS) entry which is preliminary data.</text>
</comment>
<evidence type="ECO:0008006" key="4">
    <source>
        <dbReference type="Google" id="ProtNLM"/>
    </source>
</evidence>
<evidence type="ECO:0000256" key="1">
    <source>
        <dbReference type="SAM" id="Coils"/>
    </source>
</evidence>
<dbReference type="Pfam" id="PF06918">
    <property type="entry name" value="DUF1280"/>
    <property type="match status" value="1"/>
</dbReference>
<keyword evidence="1" id="KW-0175">Coiled coil</keyword>
<protein>
    <recommendedName>
        <fullName evidence="4">Zinc finger PHD-type domain-containing protein</fullName>
    </recommendedName>
</protein>
<reference evidence="3" key="1">
    <citation type="submission" date="2017-10" db="EMBL/GenBank/DDBJ databases">
        <title>Rapid genome shrinkage in a self-fertile nematode reveals novel sperm competition proteins.</title>
        <authorList>
            <person name="Yin D."/>
            <person name="Schwarz E.M."/>
            <person name="Thomas C.G."/>
            <person name="Felde R.L."/>
            <person name="Korf I.F."/>
            <person name="Cutter A.D."/>
            <person name="Schartner C.M."/>
            <person name="Ralston E.J."/>
            <person name="Meyer B.J."/>
            <person name="Haag E.S."/>
        </authorList>
    </citation>
    <scope>NUCLEOTIDE SEQUENCE [LARGE SCALE GENOMIC DNA]</scope>
    <source>
        <strain evidence="3">JU1422</strain>
    </source>
</reference>